<evidence type="ECO:0000313" key="3">
    <source>
        <dbReference type="Proteomes" id="UP000016462"/>
    </source>
</evidence>
<keyword evidence="1" id="KW-1133">Transmembrane helix</keyword>
<protein>
    <submittedName>
        <fullName evidence="2">Uncharacterized protein</fullName>
    </submittedName>
</protein>
<gene>
    <name evidence="2" type="ORF">L332_03425</name>
</gene>
<dbReference type="RefSeq" id="WP_021011251.1">
    <property type="nucleotide sequence ID" value="NZ_ASHR01000031.1"/>
</dbReference>
<dbReference type="EMBL" id="ASHR01000031">
    <property type="protein sequence ID" value="ERG63506.1"/>
    <property type="molecule type" value="Genomic_DNA"/>
</dbReference>
<accession>U1MNN2</accession>
<evidence type="ECO:0000313" key="2">
    <source>
        <dbReference type="EMBL" id="ERG63506.1"/>
    </source>
</evidence>
<comment type="caution">
    <text evidence="2">The sequence shown here is derived from an EMBL/GenBank/DDBJ whole genome shotgun (WGS) entry which is preliminary data.</text>
</comment>
<keyword evidence="1" id="KW-0472">Membrane</keyword>
<dbReference type="AlphaFoldDB" id="U1MNN2"/>
<keyword evidence="1" id="KW-0812">Transmembrane</keyword>
<reference evidence="2 3" key="1">
    <citation type="journal article" date="2013" name="Genome Announc.">
        <title>First draft genome sequence from a member of the genus agrococcus, isolated from modern microbialites.</title>
        <authorList>
            <person name="White R.A.III."/>
            <person name="Grassa C.J."/>
            <person name="Suttle C.A."/>
        </authorList>
    </citation>
    <scope>NUCLEOTIDE SEQUENCE [LARGE SCALE GENOMIC DNA]</scope>
    <source>
        <strain evidence="2 3">RW1</strain>
    </source>
</reference>
<dbReference type="Proteomes" id="UP000016462">
    <property type="component" value="Unassembled WGS sequence"/>
</dbReference>
<organism evidence="2 3">
    <name type="scientific">Agrococcus pavilionensis RW1</name>
    <dbReference type="NCBI Taxonomy" id="1330458"/>
    <lineage>
        <taxon>Bacteria</taxon>
        <taxon>Bacillati</taxon>
        <taxon>Actinomycetota</taxon>
        <taxon>Actinomycetes</taxon>
        <taxon>Micrococcales</taxon>
        <taxon>Microbacteriaceae</taxon>
        <taxon>Agrococcus</taxon>
    </lineage>
</organism>
<feature type="transmembrane region" description="Helical" evidence="1">
    <location>
        <begin position="6"/>
        <end position="24"/>
    </location>
</feature>
<evidence type="ECO:0000256" key="1">
    <source>
        <dbReference type="SAM" id="Phobius"/>
    </source>
</evidence>
<name>U1MNN2_9MICO</name>
<proteinExistence type="predicted"/>
<sequence>MEVWAVIYLVMLAYVGGYGMSWLVNRGSSERERRAVAASEAASAEMGRMRDAYVRRVGELADAGLAAMEERDDALERQAVADGYAAETLQGARALFEYGLRVSRERDEARASVALVLTYWGRERARREAVEVELERERVVSAGLESLIGGGS</sequence>
<keyword evidence="3" id="KW-1185">Reference proteome</keyword>